<feature type="transmembrane region" description="Helical" evidence="1">
    <location>
        <begin position="139"/>
        <end position="156"/>
    </location>
</feature>
<feature type="transmembrane region" description="Helical" evidence="1">
    <location>
        <begin position="87"/>
        <end position="104"/>
    </location>
</feature>
<feature type="transmembrane region" description="Helical" evidence="1">
    <location>
        <begin position="116"/>
        <end position="133"/>
    </location>
</feature>
<keyword evidence="1" id="KW-0472">Membrane</keyword>
<feature type="transmembrane region" description="Helical" evidence="1">
    <location>
        <begin position="316"/>
        <end position="337"/>
    </location>
</feature>
<feature type="transmembrane region" description="Helical" evidence="1">
    <location>
        <begin position="244"/>
        <end position="264"/>
    </location>
</feature>
<gene>
    <name evidence="2" type="ORF">A3B45_05335</name>
</gene>
<comment type="caution">
    <text evidence="2">The sequence shown here is derived from an EMBL/GenBank/DDBJ whole genome shotgun (WGS) entry which is preliminary data.</text>
</comment>
<feature type="transmembrane region" description="Helical" evidence="1">
    <location>
        <begin position="284"/>
        <end position="304"/>
    </location>
</feature>
<feature type="transmembrane region" description="Helical" evidence="1">
    <location>
        <begin position="203"/>
        <end position="223"/>
    </location>
</feature>
<accession>A0A1F5KQ07</accession>
<feature type="transmembrane region" description="Helical" evidence="1">
    <location>
        <begin position="371"/>
        <end position="389"/>
    </location>
</feature>
<dbReference type="Proteomes" id="UP000178565">
    <property type="component" value="Unassembled WGS sequence"/>
</dbReference>
<evidence type="ECO:0000313" key="3">
    <source>
        <dbReference type="Proteomes" id="UP000178565"/>
    </source>
</evidence>
<feature type="transmembrane region" description="Helical" evidence="1">
    <location>
        <begin position="163"/>
        <end position="191"/>
    </location>
</feature>
<protein>
    <recommendedName>
        <fullName evidence="4">Glycosyltransferase RgtA/B/C/D-like domain-containing protein</fullName>
    </recommendedName>
</protein>
<evidence type="ECO:0000313" key="2">
    <source>
        <dbReference type="EMBL" id="OGE43027.1"/>
    </source>
</evidence>
<proteinExistence type="predicted"/>
<sequence>MFYIKSIFLLLILLSFIVLLPGTVKVLNWGYWTHFSQQADSFLHGRLDIARQMDTFEYKGKYYWHQQPFPSVILIPFKLFSKNFDQSNMQFVLTIFLVILLYKLTRIYNKPISDRLLLISAFLFGSPVMGLILNPSSWYYAQLVTVTLMIGLILEIETKQRSLVLGILLACIIATRPSASFIIIPVIYFLFKKFHERKFVNNLVMFLFPLGFTIFVLLFFNYVRFENIFFNAYASNEIGGYMPYFRSLGVFSFDHLPTNLYYYFLISVNAVTDKSGSHLVFPYITYSTWGISLFLIAPFFLYAFKTLNSKYPEIRLYWIAIILNLTLLLLFFAPGWVQFGPRYTADFFPILYLLVLKSLPSKLTFGQQSTIILSCLFNIYLYTTAFIISS</sequence>
<dbReference type="EMBL" id="MFDM01000019">
    <property type="protein sequence ID" value="OGE43027.1"/>
    <property type="molecule type" value="Genomic_DNA"/>
</dbReference>
<reference evidence="2 3" key="1">
    <citation type="journal article" date="2016" name="Nat. Commun.">
        <title>Thousands of microbial genomes shed light on interconnected biogeochemical processes in an aquifer system.</title>
        <authorList>
            <person name="Anantharaman K."/>
            <person name="Brown C.T."/>
            <person name="Hug L.A."/>
            <person name="Sharon I."/>
            <person name="Castelle C.J."/>
            <person name="Probst A.J."/>
            <person name="Thomas B.C."/>
            <person name="Singh A."/>
            <person name="Wilkins M.J."/>
            <person name="Karaoz U."/>
            <person name="Brodie E.L."/>
            <person name="Williams K.H."/>
            <person name="Hubbard S.S."/>
            <person name="Banfield J.F."/>
        </authorList>
    </citation>
    <scope>NUCLEOTIDE SEQUENCE [LARGE SCALE GENOMIC DNA]</scope>
</reference>
<name>A0A1F5KQ07_9BACT</name>
<dbReference type="STRING" id="1797785.A3B45_05335"/>
<keyword evidence="1" id="KW-1133">Transmembrane helix</keyword>
<evidence type="ECO:0008006" key="4">
    <source>
        <dbReference type="Google" id="ProtNLM"/>
    </source>
</evidence>
<keyword evidence="1" id="KW-0812">Transmembrane</keyword>
<dbReference type="AlphaFoldDB" id="A0A1F5KQ07"/>
<evidence type="ECO:0000256" key="1">
    <source>
        <dbReference type="SAM" id="Phobius"/>
    </source>
</evidence>
<organism evidence="2 3">
    <name type="scientific">Candidatus Daviesbacteria bacterium RIFCSPLOWO2_01_FULL_39_12</name>
    <dbReference type="NCBI Taxonomy" id="1797785"/>
    <lineage>
        <taxon>Bacteria</taxon>
        <taxon>Candidatus Daviesiibacteriota</taxon>
    </lineage>
</organism>